<dbReference type="InterPro" id="IPR000219">
    <property type="entry name" value="DH_dom"/>
</dbReference>
<comment type="caution">
    <text evidence="2">The sequence shown here is derived from an EMBL/GenBank/DDBJ whole genome shotgun (WGS) entry which is preliminary data.</text>
</comment>
<dbReference type="Proteomes" id="UP001266305">
    <property type="component" value="Unassembled WGS sequence"/>
</dbReference>
<name>A0ABQ9VM25_SAGOE</name>
<gene>
    <name evidence="2" type="ORF">P7K49_010181</name>
</gene>
<dbReference type="Gene3D" id="1.20.900.10">
    <property type="entry name" value="Dbl homology (DH) domain"/>
    <property type="match status" value="1"/>
</dbReference>
<dbReference type="InterPro" id="IPR035899">
    <property type="entry name" value="DBL_dom_sf"/>
</dbReference>
<evidence type="ECO:0000313" key="3">
    <source>
        <dbReference type="Proteomes" id="UP001266305"/>
    </source>
</evidence>
<reference evidence="2 3" key="1">
    <citation type="submission" date="2023-05" db="EMBL/GenBank/DDBJ databases">
        <title>B98-5 Cell Line De Novo Hybrid Assembly: An Optical Mapping Approach.</title>
        <authorList>
            <person name="Kananen K."/>
            <person name="Auerbach J.A."/>
            <person name="Kautto E."/>
            <person name="Blachly J.S."/>
        </authorList>
    </citation>
    <scope>NUCLEOTIDE SEQUENCE [LARGE SCALE GENOMIC DNA]</scope>
    <source>
        <strain evidence="2">B95-8</strain>
        <tissue evidence="2">Cell line</tissue>
    </source>
</reference>
<sequence>MKPLKATATTSQPVLTIQQIETIFYKVQDIYQIHKEFYDSLCPKVQQWDSQVTMGHLFQKLVSPGKGGLTQLGSQGTMGHLFQKLVTGDSQVTMGHLFQKLVSPRVRGPHAGV</sequence>
<proteinExistence type="predicted"/>
<evidence type="ECO:0000313" key="2">
    <source>
        <dbReference type="EMBL" id="KAK2110435.1"/>
    </source>
</evidence>
<dbReference type="SUPFAM" id="SSF48065">
    <property type="entry name" value="DBL homology domain (DH-domain)"/>
    <property type="match status" value="1"/>
</dbReference>
<dbReference type="PANTHER" id="PTHR23182">
    <property type="entry name" value="BREAKPOINT CLUSTER REGION PROTEIN BCR"/>
    <property type="match status" value="1"/>
</dbReference>
<dbReference type="InterPro" id="IPR037769">
    <property type="entry name" value="Abr/Bcr"/>
</dbReference>
<keyword evidence="3" id="KW-1185">Reference proteome</keyword>
<dbReference type="PANTHER" id="PTHR23182:SF5">
    <property type="entry name" value="ACTIVE BREAKPOINT CLUSTER REGION-RELATED PROTEIN"/>
    <property type="match status" value="1"/>
</dbReference>
<dbReference type="EMBL" id="JASSZA010000005">
    <property type="protein sequence ID" value="KAK2110435.1"/>
    <property type="molecule type" value="Genomic_DNA"/>
</dbReference>
<dbReference type="Pfam" id="PF00621">
    <property type="entry name" value="RhoGEF"/>
    <property type="match status" value="1"/>
</dbReference>
<feature type="domain" description="DH" evidence="1">
    <location>
        <begin position="3"/>
        <end position="62"/>
    </location>
</feature>
<accession>A0ABQ9VM25</accession>
<evidence type="ECO:0000259" key="1">
    <source>
        <dbReference type="Pfam" id="PF00621"/>
    </source>
</evidence>
<organism evidence="2 3">
    <name type="scientific">Saguinus oedipus</name>
    <name type="common">Cotton-top tamarin</name>
    <name type="synonym">Oedipomidas oedipus</name>
    <dbReference type="NCBI Taxonomy" id="9490"/>
    <lineage>
        <taxon>Eukaryota</taxon>
        <taxon>Metazoa</taxon>
        <taxon>Chordata</taxon>
        <taxon>Craniata</taxon>
        <taxon>Vertebrata</taxon>
        <taxon>Euteleostomi</taxon>
        <taxon>Mammalia</taxon>
        <taxon>Eutheria</taxon>
        <taxon>Euarchontoglires</taxon>
        <taxon>Primates</taxon>
        <taxon>Haplorrhini</taxon>
        <taxon>Platyrrhini</taxon>
        <taxon>Cebidae</taxon>
        <taxon>Callitrichinae</taxon>
        <taxon>Saguinus</taxon>
    </lineage>
</organism>
<protein>
    <recommendedName>
        <fullName evidence="1">DH domain-containing protein</fullName>
    </recommendedName>
</protein>